<accession>A0A2C9CYV9</accession>
<gene>
    <name evidence="1" type="ORF">SAMN06273572_1152</name>
</gene>
<sequence length="86" mass="9955">MNYNCLRAFLNSLNTPENWYCLGSFGDNMHSIYEVGEFYRVTFSEKGLTSYDERFICEVDAIFFFLNKIIGDLKVTKGYSFGKSTS</sequence>
<dbReference type="EMBL" id="OCTN01000015">
    <property type="protein sequence ID" value="SOH95659.1"/>
    <property type="molecule type" value="Genomic_DNA"/>
</dbReference>
<dbReference type="AlphaFoldDB" id="A0A2C9CYV9"/>
<dbReference type="Proteomes" id="UP000220034">
    <property type="component" value="Unassembled WGS sequence"/>
</dbReference>
<reference evidence="2" key="1">
    <citation type="submission" date="2017-09" db="EMBL/GenBank/DDBJ databases">
        <authorList>
            <person name="Varghese N."/>
            <person name="Submissions S."/>
        </authorList>
    </citation>
    <scope>NUCLEOTIDE SEQUENCE [LARGE SCALE GENOMIC DNA]</scope>
    <source>
        <strain evidence="2">C7</strain>
    </source>
</reference>
<keyword evidence="2" id="KW-1185">Reference proteome</keyword>
<evidence type="ECO:0000313" key="2">
    <source>
        <dbReference type="Proteomes" id="UP000220034"/>
    </source>
</evidence>
<name>A0A2C9CYV9_9RHOB</name>
<proteinExistence type="predicted"/>
<evidence type="ECO:0000313" key="1">
    <source>
        <dbReference type="EMBL" id="SOH95659.1"/>
    </source>
</evidence>
<protein>
    <submittedName>
        <fullName evidence="1">Uncharacterized protein</fullName>
    </submittedName>
</protein>
<organism evidence="1 2">
    <name type="scientific">Pontivivens marinum</name>
    <dbReference type="NCBI Taxonomy" id="1690039"/>
    <lineage>
        <taxon>Bacteria</taxon>
        <taxon>Pseudomonadati</taxon>
        <taxon>Pseudomonadota</taxon>
        <taxon>Alphaproteobacteria</taxon>
        <taxon>Rhodobacterales</taxon>
        <taxon>Paracoccaceae</taxon>
        <taxon>Pontivivens</taxon>
    </lineage>
</organism>